<dbReference type="AlphaFoldDB" id="A0AAD3CFB3"/>
<organism evidence="3 4">
    <name type="scientific">Chaetoceros tenuissimus</name>
    <dbReference type="NCBI Taxonomy" id="426638"/>
    <lineage>
        <taxon>Eukaryota</taxon>
        <taxon>Sar</taxon>
        <taxon>Stramenopiles</taxon>
        <taxon>Ochrophyta</taxon>
        <taxon>Bacillariophyta</taxon>
        <taxon>Coscinodiscophyceae</taxon>
        <taxon>Chaetocerotophycidae</taxon>
        <taxon>Chaetocerotales</taxon>
        <taxon>Chaetocerotaceae</taxon>
        <taxon>Chaetoceros</taxon>
    </lineage>
</organism>
<keyword evidence="2" id="KW-0472">Membrane</keyword>
<comment type="caution">
    <text evidence="3">The sequence shown here is derived from an EMBL/GenBank/DDBJ whole genome shotgun (WGS) entry which is preliminary data.</text>
</comment>
<feature type="compositionally biased region" description="Polar residues" evidence="1">
    <location>
        <begin position="40"/>
        <end position="57"/>
    </location>
</feature>
<keyword evidence="4" id="KW-1185">Reference proteome</keyword>
<feature type="transmembrane region" description="Helical" evidence="2">
    <location>
        <begin position="258"/>
        <end position="284"/>
    </location>
</feature>
<keyword evidence="2" id="KW-1133">Transmembrane helix</keyword>
<feature type="transmembrane region" description="Helical" evidence="2">
    <location>
        <begin position="212"/>
        <end position="237"/>
    </location>
</feature>
<proteinExistence type="predicted"/>
<evidence type="ECO:0000313" key="3">
    <source>
        <dbReference type="EMBL" id="GFH43605.1"/>
    </source>
</evidence>
<feature type="transmembrane region" description="Helical" evidence="2">
    <location>
        <begin position="322"/>
        <end position="345"/>
    </location>
</feature>
<feature type="compositionally biased region" description="Low complexity" evidence="1">
    <location>
        <begin position="59"/>
        <end position="70"/>
    </location>
</feature>
<sequence length="374" mass="43429">MQGLRDERPMSPSNQRNRPLSPTNNVRIHPERLPLDRPRSTTPNRKSRPISPTSTNAYRPRSSMSRPRSTTPKRSRPISPTDIRQVKSADTFQDHGIEVTAVDLEREEEEYMMRLLSRKAMHLPNHSYWGDYFQFMKNNHPLFGCCFHHRLHPLRFSHRLYILMGSIAFGLTVSNVIYILYVANDAEMNKLFVEIAIGDHALNFSDIEALEITYGMVYLLTIGCFLHSAYDISMWYLSACSCFLNGASCGSRGKYQYVGNYIVIGITGILSAVAIYVVLIRAIYEERIRMAGEGFVLDEFDWNEVRKVQSFSFLIGYFIELLLVYFAWYPTLIFLLFNGLFPVIGRDREIKKQYRERVARDKRLGLVDEEYEIQ</sequence>
<evidence type="ECO:0000256" key="2">
    <source>
        <dbReference type="SAM" id="Phobius"/>
    </source>
</evidence>
<feature type="compositionally biased region" description="Polar residues" evidence="1">
    <location>
        <begin position="11"/>
        <end position="26"/>
    </location>
</feature>
<dbReference type="EMBL" id="BLLK01000013">
    <property type="protein sequence ID" value="GFH43605.1"/>
    <property type="molecule type" value="Genomic_DNA"/>
</dbReference>
<dbReference type="Proteomes" id="UP001054902">
    <property type="component" value="Unassembled WGS sequence"/>
</dbReference>
<feature type="region of interest" description="Disordered" evidence="1">
    <location>
        <begin position="1"/>
        <end position="83"/>
    </location>
</feature>
<evidence type="ECO:0000313" key="4">
    <source>
        <dbReference type="Proteomes" id="UP001054902"/>
    </source>
</evidence>
<name>A0AAD3CFB3_9STRA</name>
<feature type="transmembrane region" description="Helical" evidence="2">
    <location>
        <begin position="160"/>
        <end position="181"/>
    </location>
</feature>
<reference evidence="3 4" key="1">
    <citation type="journal article" date="2021" name="Sci. Rep.">
        <title>The genome of the diatom Chaetoceros tenuissimus carries an ancient integrated fragment of an extant virus.</title>
        <authorList>
            <person name="Hongo Y."/>
            <person name="Kimura K."/>
            <person name="Takaki Y."/>
            <person name="Yoshida Y."/>
            <person name="Baba S."/>
            <person name="Kobayashi G."/>
            <person name="Nagasaki K."/>
            <person name="Hano T."/>
            <person name="Tomaru Y."/>
        </authorList>
    </citation>
    <scope>NUCLEOTIDE SEQUENCE [LARGE SCALE GENOMIC DNA]</scope>
    <source>
        <strain evidence="3 4">NIES-3715</strain>
    </source>
</reference>
<evidence type="ECO:0000256" key="1">
    <source>
        <dbReference type="SAM" id="MobiDB-lite"/>
    </source>
</evidence>
<gene>
    <name evidence="3" type="ORF">CTEN210_00078</name>
</gene>
<accession>A0AAD3CFB3</accession>
<feature type="compositionally biased region" description="Basic and acidic residues" evidence="1">
    <location>
        <begin position="28"/>
        <end position="39"/>
    </location>
</feature>
<keyword evidence="2" id="KW-0812">Transmembrane</keyword>
<protein>
    <submittedName>
        <fullName evidence="3">Uncharacterized protein</fullName>
    </submittedName>
</protein>